<gene>
    <name evidence="3" type="ORF">GU90_14460</name>
</gene>
<dbReference type="STRING" id="28042.GU90_14460"/>
<reference evidence="3 4" key="1">
    <citation type="submission" date="2014-06" db="EMBL/GenBank/DDBJ databases">
        <title>Saccharopolyspora rectivirgula DSM-43113 Genome sequencing.</title>
        <authorList>
            <person name="Barrera C."/>
            <person name="Millon L."/>
            <person name="Rognon B."/>
            <person name="Zaugg C."/>
            <person name="Monod M."/>
        </authorList>
    </citation>
    <scope>NUCLEOTIDE SEQUENCE [LARGE SCALE GENOMIC DNA]</scope>
    <source>
        <strain evidence="3 4">DSM 43113</strain>
    </source>
</reference>
<sequence length="381" mass="41482">MKRAVLAALLITAALLTPATAAADPPVRFATFNTSLNRPAEGQLLADLSTPDDPQARAIADAIQRIRPDVVLLNEFDHVPGGAAVDAFRTNYLQRGKNPIDYPYAFTAPVNTGVPSGFDLNNDGVVGGPDDAFGFGEFPGQYGMVVLSKHPIEEVRTFQHFRWADMPGAKLPDDPRTPEPADWYSPEELRHLRLSSKSHWDLSIRIGGETVHLLASHPTPPNFDGPEDRNGLRNHDEIRFWADYVTPGRGDYIYDDTGTTGGLPEGERFVIVGDQNSDPLDGDSTAAQLLLNAPRVVDPLPGSIGGVAAALRQGGANTQHRGNPFHDTGDFNDEAPGNLRVDYVLPSWPLKPLRSGVFWPTGEHPVTEASDHRMVWVDLLV</sequence>
<dbReference type="InterPro" id="IPR036691">
    <property type="entry name" value="Endo/exonu/phosph_ase_sf"/>
</dbReference>
<protein>
    <submittedName>
        <fullName evidence="3">Endonuclease</fullName>
    </submittedName>
</protein>
<proteinExistence type="predicted"/>
<feature type="domain" description="Endonuclease/exonuclease/phosphatase" evidence="2">
    <location>
        <begin position="31"/>
        <end position="372"/>
    </location>
</feature>
<dbReference type="GO" id="GO:0004519">
    <property type="term" value="F:endonuclease activity"/>
    <property type="evidence" value="ECO:0007669"/>
    <property type="project" value="UniProtKB-KW"/>
</dbReference>
<dbReference type="Proteomes" id="UP000031419">
    <property type="component" value="Unassembled WGS sequence"/>
</dbReference>
<dbReference type="InterPro" id="IPR005135">
    <property type="entry name" value="Endo/exonuclease/phosphatase"/>
</dbReference>
<comment type="caution">
    <text evidence="3">The sequence shown here is derived from an EMBL/GenBank/DDBJ whole genome shotgun (WGS) entry which is preliminary data.</text>
</comment>
<accession>A0A073AVY1</accession>
<dbReference type="AlphaFoldDB" id="A0A073AVY1"/>
<evidence type="ECO:0000313" key="4">
    <source>
        <dbReference type="Proteomes" id="UP000031419"/>
    </source>
</evidence>
<evidence type="ECO:0000256" key="1">
    <source>
        <dbReference type="SAM" id="SignalP"/>
    </source>
</evidence>
<dbReference type="RefSeq" id="WP_029720397.1">
    <property type="nucleotide sequence ID" value="NZ_JNVU01000037.1"/>
</dbReference>
<keyword evidence="4" id="KW-1185">Reference proteome</keyword>
<dbReference type="Pfam" id="PF03372">
    <property type="entry name" value="Exo_endo_phos"/>
    <property type="match status" value="1"/>
</dbReference>
<dbReference type="SUPFAM" id="SSF56219">
    <property type="entry name" value="DNase I-like"/>
    <property type="match status" value="1"/>
</dbReference>
<dbReference type="eggNOG" id="COG4222">
    <property type="taxonomic scope" value="Bacteria"/>
</dbReference>
<name>A0A073AVY1_9PSEU</name>
<dbReference type="OrthoDB" id="292013at2"/>
<keyword evidence="3" id="KW-0378">Hydrolase</keyword>
<keyword evidence="1" id="KW-0732">Signal</keyword>
<feature type="signal peptide" evidence="1">
    <location>
        <begin position="1"/>
        <end position="23"/>
    </location>
</feature>
<keyword evidence="3" id="KW-0255">Endonuclease</keyword>
<evidence type="ECO:0000313" key="3">
    <source>
        <dbReference type="EMBL" id="KEI43550.1"/>
    </source>
</evidence>
<dbReference type="Gene3D" id="3.60.10.10">
    <property type="entry name" value="Endonuclease/exonuclease/phosphatase"/>
    <property type="match status" value="1"/>
</dbReference>
<evidence type="ECO:0000259" key="2">
    <source>
        <dbReference type="Pfam" id="PF03372"/>
    </source>
</evidence>
<dbReference type="EMBL" id="JNVU01000037">
    <property type="protein sequence ID" value="KEI43550.1"/>
    <property type="molecule type" value="Genomic_DNA"/>
</dbReference>
<organism evidence="3 4">
    <name type="scientific">Saccharopolyspora rectivirgula</name>
    <dbReference type="NCBI Taxonomy" id="28042"/>
    <lineage>
        <taxon>Bacteria</taxon>
        <taxon>Bacillati</taxon>
        <taxon>Actinomycetota</taxon>
        <taxon>Actinomycetes</taxon>
        <taxon>Pseudonocardiales</taxon>
        <taxon>Pseudonocardiaceae</taxon>
        <taxon>Saccharopolyspora</taxon>
    </lineage>
</organism>
<keyword evidence="3" id="KW-0540">Nuclease</keyword>
<feature type="chain" id="PRO_5001688136" evidence="1">
    <location>
        <begin position="24"/>
        <end position="381"/>
    </location>
</feature>